<evidence type="ECO:0000256" key="3">
    <source>
        <dbReference type="ARBA" id="ARBA00022475"/>
    </source>
</evidence>
<evidence type="ECO:0000256" key="2">
    <source>
        <dbReference type="ARBA" id="ARBA00022448"/>
    </source>
</evidence>
<keyword evidence="3" id="KW-1003">Cell membrane</keyword>
<reference evidence="9" key="1">
    <citation type="submission" date="2018-05" db="EMBL/GenBank/DDBJ databases">
        <authorList>
            <person name="Lanie J.A."/>
            <person name="Ng W.-L."/>
            <person name="Kazmierczak K.M."/>
            <person name="Andrzejewski T.M."/>
            <person name="Davidsen T.M."/>
            <person name="Wayne K.J."/>
            <person name="Tettelin H."/>
            <person name="Glass J.I."/>
            <person name="Rusch D."/>
            <person name="Podicherti R."/>
            <person name="Tsui H.-C.T."/>
            <person name="Winkler M.E."/>
        </authorList>
    </citation>
    <scope>NUCLEOTIDE SEQUENCE</scope>
</reference>
<dbReference type="EMBL" id="UINC01006461">
    <property type="protein sequence ID" value="SVA27670.1"/>
    <property type="molecule type" value="Genomic_DNA"/>
</dbReference>
<accession>A0A381UHP1</accession>
<dbReference type="GO" id="GO:0005886">
    <property type="term" value="C:plasma membrane"/>
    <property type="evidence" value="ECO:0007669"/>
    <property type="project" value="UniProtKB-SubCell"/>
</dbReference>
<gene>
    <name evidence="9" type="ORF">METZ01_LOCUS80524</name>
</gene>
<sequence length="397" mass="44793">MELFTKAKPIGTSQKLKESYFTASQGQLIRARFKSNRTAMVAGWALTIMILTGLFAPFLSPYAPTMAGRDKQYENGPPQIPKFWDENGFSVRPFIYGTKRERSMKTNFRWVITVDREERYYLKFFVEDWEYSFINLSWDLPGEIFDVDLQALTFKTHLFGTDRGGIHLFGTDGSGKDIYSRTLHAIYTSLAVGSLGVFIAFVLALVIGGIAGYFGGWIDQVLQMITDAVRTIPPIPLFMALAAFMPDEWSAETRFFFIASILGLIGWPTLARRIRTHLLSERSQEYVLAAQLCGASSGHIIRKHLLPSFTSYIIVDLMITFPYMVRSETALSFIGLGLVDPVNSLGALMQNVSKADVLLNYQWYFIPVVFFIAFVLAFVFVGDGLRDASDPYSHVKK</sequence>
<dbReference type="InterPro" id="IPR035906">
    <property type="entry name" value="MetI-like_sf"/>
</dbReference>
<evidence type="ECO:0000256" key="5">
    <source>
        <dbReference type="ARBA" id="ARBA00022989"/>
    </source>
</evidence>
<dbReference type="PROSITE" id="PS50928">
    <property type="entry name" value="ABC_TM1"/>
    <property type="match status" value="1"/>
</dbReference>
<dbReference type="InterPro" id="IPR000515">
    <property type="entry name" value="MetI-like"/>
</dbReference>
<feature type="transmembrane region" description="Helical" evidence="7">
    <location>
        <begin position="190"/>
        <end position="216"/>
    </location>
</feature>
<evidence type="ECO:0000259" key="8">
    <source>
        <dbReference type="PROSITE" id="PS50928"/>
    </source>
</evidence>
<protein>
    <recommendedName>
        <fullName evidence="8">ABC transmembrane type-1 domain-containing protein</fullName>
    </recommendedName>
</protein>
<proteinExistence type="predicted"/>
<name>A0A381UHP1_9ZZZZ</name>
<feature type="domain" description="ABC transmembrane type-1" evidence="8">
    <location>
        <begin position="186"/>
        <end position="382"/>
    </location>
</feature>
<dbReference type="PANTHER" id="PTHR43386:SF1">
    <property type="entry name" value="D,D-DIPEPTIDE TRANSPORT SYSTEM PERMEASE PROTEIN DDPC-RELATED"/>
    <property type="match status" value="1"/>
</dbReference>
<feature type="transmembrane region" description="Helical" evidence="7">
    <location>
        <begin position="361"/>
        <end position="381"/>
    </location>
</feature>
<dbReference type="SUPFAM" id="SSF161098">
    <property type="entry name" value="MetI-like"/>
    <property type="match status" value="1"/>
</dbReference>
<keyword evidence="4 7" id="KW-0812">Transmembrane</keyword>
<evidence type="ECO:0000256" key="4">
    <source>
        <dbReference type="ARBA" id="ARBA00022692"/>
    </source>
</evidence>
<dbReference type="Pfam" id="PF00528">
    <property type="entry name" value="BPD_transp_1"/>
    <property type="match status" value="1"/>
</dbReference>
<dbReference type="Pfam" id="PF12911">
    <property type="entry name" value="OppC_N"/>
    <property type="match status" value="1"/>
</dbReference>
<evidence type="ECO:0000313" key="9">
    <source>
        <dbReference type="EMBL" id="SVA27670.1"/>
    </source>
</evidence>
<dbReference type="InterPro" id="IPR050366">
    <property type="entry name" value="BP-dependent_transpt_permease"/>
</dbReference>
<feature type="transmembrane region" description="Helical" evidence="7">
    <location>
        <begin position="251"/>
        <end position="270"/>
    </location>
</feature>
<dbReference type="AlphaFoldDB" id="A0A381UHP1"/>
<keyword evidence="5 7" id="KW-1133">Transmembrane helix</keyword>
<evidence type="ECO:0000256" key="6">
    <source>
        <dbReference type="ARBA" id="ARBA00023136"/>
    </source>
</evidence>
<keyword evidence="6 7" id="KW-0472">Membrane</keyword>
<evidence type="ECO:0000256" key="7">
    <source>
        <dbReference type="SAM" id="Phobius"/>
    </source>
</evidence>
<dbReference type="InterPro" id="IPR025966">
    <property type="entry name" value="OppC_N"/>
</dbReference>
<evidence type="ECO:0000256" key="1">
    <source>
        <dbReference type="ARBA" id="ARBA00004651"/>
    </source>
</evidence>
<dbReference type="PANTHER" id="PTHR43386">
    <property type="entry name" value="OLIGOPEPTIDE TRANSPORT SYSTEM PERMEASE PROTEIN APPC"/>
    <property type="match status" value="1"/>
</dbReference>
<dbReference type="Gene3D" id="1.10.3720.10">
    <property type="entry name" value="MetI-like"/>
    <property type="match status" value="1"/>
</dbReference>
<organism evidence="9">
    <name type="scientific">marine metagenome</name>
    <dbReference type="NCBI Taxonomy" id="408172"/>
    <lineage>
        <taxon>unclassified sequences</taxon>
        <taxon>metagenomes</taxon>
        <taxon>ecological metagenomes</taxon>
    </lineage>
</organism>
<keyword evidence="2" id="KW-0813">Transport</keyword>
<feature type="transmembrane region" description="Helical" evidence="7">
    <location>
        <begin position="39"/>
        <end position="59"/>
    </location>
</feature>
<comment type="subcellular location">
    <subcellularLocation>
        <location evidence="1">Cell membrane</location>
        <topology evidence="1">Multi-pass membrane protein</topology>
    </subcellularLocation>
</comment>
<dbReference type="CDD" id="cd06261">
    <property type="entry name" value="TM_PBP2"/>
    <property type="match status" value="1"/>
</dbReference>
<dbReference type="GO" id="GO:0055085">
    <property type="term" value="P:transmembrane transport"/>
    <property type="evidence" value="ECO:0007669"/>
    <property type="project" value="InterPro"/>
</dbReference>